<dbReference type="InterPro" id="IPR001173">
    <property type="entry name" value="Glyco_trans_2-like"/>
</dbReference>
<dbReference type="Pfam" id="PF00535">
    <property type="entry name" value="Glycos_transf_2"/>
    <property type="match status" value="1"/>
</dbReference>
<protein>
    <submittedName>
        <fullName evidence="3">Unannotated protein</fullName>
    </submittedName>
</protein>
<feature type="domain" description="Glycosyltransferase 2-like" evidence="1">
    <location>
        <begin position="12"/>
        <end position="97"/>
    </location>
</feature>
<dbReference type="Gene3D" id="3.90.550.10">
    <property type="entry name" value="Spore Coat Polysaccharide Biosynthesis Protein SpsA, Chain A"/>
    <property type="match status" value="1"/>
</dbReference>
<dbReference type="PANTHER" id="PTHR43630">
    <property type="entry name" value="POLY-BETA-1,6-N-ACETYL-D-GLUCOSAMINE SYNTHASE"/>
    <property type="match status" value="1"/>
</dbReference>
<gene>
    <name evidence="2" type="ORF">UFOPK1392_00431</name>
    <name evidence="3" type="ORF">UFOPK3733_01652</name>
</gene>
<dbReference type="SUPFAM" id="SSF53448">
    <property type="entry name" value="Nucleotide-diphospho-sugar transferases"/>
    <property type="match status" value="1"/>
</dbReference>
<proteinExistence type="predicted"/>
<evidence type="ECO:0000313" key="2">
    <source>
        <dbReference type="EMBL" id="CAB4322695.1"/>
    </source>
</evidence>
<evidence type="ECO:0000313" key="3">
    <source>
        <dbReference type="EMBL" id="CAB4947110.1"/>
    </source>
</evidence>
<name>A0A6J7JTW9_9ZZZZ</name>
<accession>A0A6J7JTW9</accession>
<dbReference type="InterPro" id="IPR029044">
    <property type="entry name" value="Nucleotide-diphossugar_trans"/>
</dbReference>
<organism evidence="3">
    <name type="scientific">freshwater metagenome</name>
    <dbReference type="NCBI Taxonomy" id="449393"/>
    <lineage>
        <taxon>unclassified sequences</taxon>
        <taxon>metagenomes</taxon>
        <taxon>ecological metagenomes</taxon>
    </lineage>
</organism>
<dbReference type="EMBL" id="CAFBNC010000099">
    <property type="protein sequence ID" value="CAB4947110.1"/>
    <property type="molecule type" value="Genomic_DNA"/>
</dbReference>
<dbReference type="EMBL" id="CAEMXZ010000012">
    <property type="protein sequence ID" value="CAB4322695.1"/>
    <property type="molecule type" value="Genomic_DNA"/>
</dbReference>
<evidence type="ECO:0000259" key="1">
    <source>
        <dbReference type="Pfam" id="PF00535"/>
    </source>
</evidence>
<dbReference type="PANTHER" id="PTHR43630:SF2">
    <property type="entry name" value="GLYCOSYLTRANSFERASE"/>
    <property type="match status" value="1"/>
</dbReference>
<reference evidence="3" key="1">
    <citation type="submission" date="2020-05" db="EMBL/GenBank/DDBJ databases">
        <authorList>
            <person name="Chiriac C."/>
            <person name="Salcher M."/>
            <person name="Ghai R."/>
            <person name="Kavagutti S V."/>
        </authorList>
    </citation>
    <scope>NUCLEOTIDE SEQUENCE</scope>
</reference>
<dbReference type="AlphaFoldDB" id="A0A6J7JTW9"/>
<sequence>MAADAPRIVLTMIVKDEAHVIERCLASVRPFIDAYLIVDTGSSDGTQELIRRKLEGLPGEVVDRQWVDFATNRTQALELARPFGEYSLMIDADVECRLDAETDPIALRSSLTADVYRIELHDGIRYQRPLLTSTRLPFSYRGVLHEFLVTPDGAVDGGILSGLHYRSNFDGARSANPNKFVDDAALLTRALASGDDPDLGPRYTFYLAQSLRDAGNAAGAEMAYRARASMGGWPEEVYVSLLWQGRLLRTLRRPLGESLEALARAQELCPARAEAWCEAATQARAAGLMQLAHACARRASECTEPVDGLFLETDCYRWRGLYEFALAAFYGGDLGGGARACHRLLYEDLLPVAERQAIVDALAFYPEDAFTYA</sequence>